<evidence type="ECO:0000259" key="1">
    <source>
        <dbReference type="Pfam" id="PF01882"/>
    </source>
</evidence>
<dbReference type="EMBL" id="BMKQ01000001">
    <property type="protein sequence ID" value="GGF33066.1"/>
    <property type="molecule type" value="Genomic_DNA"/>
</dbReference>
<keyword evidence="3" id="KW-1185">Reference proteome</keyword>
<protein>
    <recommendedName>
        <fullName evidence="1">DUF58 domain-containing protein</fullName>
    </recommendedName>
</protein>
<dbReference type="AlphaFoldDB" id="A0A917F1D2"/>
<gene>
    <name evidence="2" type="ORF">GCM10011519_03170</name>
</gene>
<evidence type="ECO:0000313" key="2">
    <source>
        <dbReference type="EMBL" id="GGF33066.1"/>
    </source>
</evidence>
<sequence length="327" mass="35618">MTGPALPSLDAASRRTTPHQVFEGLDLAVRRRLPGRLQGDRRGLRLGPGTEPEEVVRYRPGEDDVRRIDWNVTARAGEPHVWRPLAEHELESWVLLDDSASMAFGTVDLEKRDLAAGAAAAVGLITQGPGNRVGVGTLTGDGLRWSAPLPSRAAAQRALRDRPVGGAASGPTDLAGALTALGARYRRPGLRVVVTDAVEPDGRTERPFSWERPLRRLAVAHETIVVEVVDPRELALPDIGVVTFEDPETGRRREVSTSDHRLRTSYAETAAAHRAAVAEAVRWARAGHVVLRTDRDWVRDLARHVLGRRTDRHASSYGAPRPQGVTA</sequence>
<proteinExistence type="predicted"/>
<reference evidence="2" key="1">
    <citation type="journal article" date="2014" name="Int. J. Syst. Evol. Microbiol.">
        <title>Complete genome sequence of Corynebacterium casei LMG S-19264T (=DSM 44701T), isolated from a smear-ripened cheese.</title>
        <authorList>
            <consortium name="US DOE Joint Genome Institute (JGI-PGF)"/>
            <person name="Walter F."/>
            <person name="Albersmeier A."/>
            <person name="Kalinowski J."/>
            <person name="Ruckert C."/>
        </authorList>
    </citation>
    <scope>NUCLEOTIDE SEQUENCE</scope>
    <source>
        <strain evidence="2">CGMCC 1.16067</strain>
    </source>
</reference>
<name>A0A917F1D2_9ACTN</name>
<dbReference type="RefSeq" id="WP_188777627.1">
    <property type="nucleotide sequence ID" value="NZ_BMKQ01000001.1"/>
</dbReference>
<comment type="caution">
    <text evidence="2">The sequence shown here is derived from an EMBL/GenBank/DDBJ whole genome shotgun (WGS) entry which is preliminary data.</text>
</comment>
<dbReference type="SUPFAM" id="SSF53300">
    <property type="entry name" value="vWA-like"/>
    <property type="match status" value="1"/>
</dbReference>
<dbReference type="Proteomes" id="UP000649179">
    <property type="component" value="Unassembled WGS sequence"/>
</dbReference>
<dbReference type="Pfam" id="PF01882">
    <property type="entry name" value="DUF58"/>
    <property type="match status" value="1"/>
</dbReference>
<dbReference type="PANTHER" id="PTHR33608:SF6">
    <property type="entry name" value="BLL2464 PROTEIN"/>
    <property type="match status" value="1"/>
</dbReference>
<dbReference type="Gene3D" id="3.40.50.410">
    <property type="entry name" value="von Willebrand factor, type A domain"/>
    <property type="match status" value="1"/>
</dbReference>
<dbReference type="InterPro" id="IPR036465">
    <property type="entry name" value="vWFA_dom_sf"/>
</dbReference>
<dbReference type="InterPro" id="IPR002881">
    <property type="entry name" value="DUF58"/>
</dbReference>
<organism evidence="2 3">
    <name type="scientific">Marmoricola endophyticus</name>
    <dbReference type="NCBI Taxonomy" id="2040280"/>
    <lineage>
        <taxon>Bacteria</taxon>
        <taxon>Bacillati</taxon>
        <taxon>Actinomycetota</taxon>
        <taxon>Actinomycetes</taxon>
        <taxon>Propionibacteriales</taxon>
        <taxon>Nocardioidaceae</taxon>
        <taxon>Marmoricola</taxon>
    </lineage>
</organism>
<feature type="domain" description="DUF58" evidence="1">
    <location>
        <begin position="56"/>
        <end position="275"/>
    </location>
</feature>
<reference evidence="2" key="2">
    <citation type="submission" date="2020-09" db="EMBL/GenBank/DDBJ databases">
        <authorList>
            <person name="Sun Q."/>
            <person name="Zhou Y."/>
        </authorList>
    </citation>
    <scope>NUCLEOTIDE SEQUENCE</scope>
    <source>
        <strain evidence="2">CGMCC 1.16067</strain>
    </source>
</reference>
<evidence type="ECO:0000313" key="3">
    <source>
        <dbReference type="Proteomes" id="UP000649179"/>
    </source>
</evidence>
<dbReference type="PANTHER" id="PTHR33608">
    <property type="entry name" value="BLL2464 PROTEIN"/>
    <property type="match status" value="1"/>
</dbReference>
<accession>A0A917F1D2</accession>